<feature type="region of interest" description="Disordered" evidence="1">
    <location>
        <begin position="206"/>
        <end position="235"/>
    </location>
</feature>
<dbReference type="eggNOG" id="ENOG502R2QW">
    <property type="taxonomic scope" value="Eukaryota"/>
</dbReference>
<dbReference type="GO" id="GO:0005829">
    <property type="term" value="C:cytosol"/>
    <property type="evidence" value="ECO:0007669"/>
    <property type="project" value="TreeGrafter"/>
</dbReference>
<accession>M7YUD7</accession>
<gene>
    <name evidence="2" type="ORF">TRIUR3_33086</name>
</gene>
<evidence type="ECO:0000313" key="2">
    <source>
        <dbReference type="EMBL" id="EMS50716.1"/>
    </source>
</evidence>
<proteinExistence type="predicted"/>
<organism evidence="2">
    <name type="scientific">Triticum urartu</name>
    <name type="common">Red wild einkorn</name>
    <name type="synonym">Crithodium urartu</name>
    <dbReference type="NCBI Taxonomy" id="4572"/>
    <lineage>
        <taxon>Eukaryota</taxon>
        <taxon>Viridiplantae</taxon>
        <taxon>Streptophyta</taxon>
        <taxon>Embryophyta</taxon>
        <taxon>Tracheophyta</taxon>
        <taxon>Spermatophyta</taxon>
        <taxon>Magnoliopsida</taxon>
        <taxon>Liliopsida</taxon>
        <taxon>Poales</taxon>
        <taxon>Poaceae</taxon>
        <taxon>BOP clade</taxon>
        <taxon>Pooideae</taxon>
        <taxon>Triticodae</taxon>
        <taxon>Triticeae</taxon>
        <taxon>Triticinae</taxon>
        <taxon>Triticum</taxon>
    </lineage>
</organism>
<dbReference type="GO" id="GO:0009631">
    <property type="term" value="P:cold acclimation"/>
    <property type="evidence" value="ECO:0007669"/>
    <property type="project" value="TreeGrafter"/>
</dbReference>
<dbReference type="PANTHER" id="PTHR47877:SF8">
    <property type="entry name" value="LATE EMBRYOGENESIS ABUNDANT PROTEIN 17"/>
    <property type="match status" value="1"/>
</dbReference>
<dbReference type="PANTHER" id="PTHR47877">
    <property type="entry name" value="LATE EMBRYOGENESIS ABUNDANT DOMAIN-CONTAINING PROTEIN / LEA DOMAIN-CONTAINING PROTEIN"/>
    <property type="match status" value="1"/>
</dbReference>
<sequence length="432" mass="46555">MARFFNGLNIEDLSFIIFISSNFRHWGLVLSAADGAATVETLWAELARAKEQARISNAAALKAAEELKVEKAAHCESQEKMAKMVVELKGTADHCRLLEKENRAKATDLEKATTADKDARSAMRAKKEELQEAGDIAAGEPFMLRRKFGDPRGVTINPEGAKSLASAVGRTFGGAKDTAADKTYQAADATGNTMGEYKDYTAEKAKETNDSVAHKTSETAEATRNKLGEAKDYTVEKATEAKDTVAQKTNETAEATKNKLGEYKDALAGKTQEAKDTTMQKAQQTKDAAAEKARQAKDVTQQKAGEYTDATKGTAQEARDRSMATTQTHDADRGQQGTGLFGALGNMTGAIKEKLTVGSGPQQHDAGGHGLRLGSEDERAVKERAAEKAASVYFEEKDRLAKERAAERVDKCVEKCVEGCVGSSCAHRKGKM</sequence>
<protein>
    <submittedName>
        <fullName evidence="2">Uncharacterized protein</fullName>
    </submittedName>
</protein>
<feature type="compositionally biased region" description="Basic and acidic residues" evidence="1">
    <location>
        <begin position="288"/>
        <end position="297"/>
    </location>
</feature>
<dbReference type="STRING" id="4572.M7YUD7"/>
<dbReference type="EMBL" id="KD228251">
    <property type="protein sequence ID" value="EMS50716.1"/>
    <property type="molecule type" value="Genomic_DNA"/>
</dbReference>
<evidence type="ECO:0000256" key="1">
    <source>
        <dbReference type="SAM" id="MobiDB-lite"/>
    </source>
</evidence>
<dbReference type="Gene3D" id="6.10.140.1430">
    <property type="match status" value="3"/>
</dbReference>
<dbReference type="AlphaFoldDB" id="M7YUD7"/>
<feature type="region of interest" description="Disordered" evidence="1">
    <location>
        <begin position="270"/>
        <end position="336"/>
    </location>
</feature>
<reference evidence="2" key="1">
    <citation type="journal article" date="2013" name="Nature">
        <title>Draft genome of the wheat A-genome progenitor Triticum urartu.</title>
        <authorList>
            <person name="Ling H.Q."/>
            <person name="Zhao S."/>
            <person name="Liu D."/>
            <person name="Wang J."/>
            <person name="Sun H."/>
            <person name="Zhang C."/>
            <person name="Fan H."/>
            <person name="Li D."/>
            <person name="Dong L."/>
            <person name="Tao Y."/>
            <person name="Gao C."/>
            <person name="Wu H."/>
            <person name="Li Y."/>
            <person name="Cui Y."/>
            <person name="Guo X."/>
            <person name="Zheng S."/>
            <person name="Wang B."/>
            <person name="Yu K."/>
            <person name="Liang Q."/>
            <person name="Yang W."/>
            <person name="Lou X."/>
            <person name="Chen J."/>
            <person name="Feng M."/>
            <person name="Jian J."/>
            <person name="Zhang X."/>
            <person name="Luo G."/>
            <person name="Jiang Y."/>
            <person name="Liu J."/>
            <person name="Wang Z."/>
            <person name="Sha Y."/>
            <person name="Zhang B."/>
            <person name="Wu H."/>
            <person name="Tang D."/>
            <person name="Shen Q."/>
            <person name="Xue P."/>
            <person name="Zou S."/>
            <person name="Wang X."/>
            <person name="Liu X."/>
            <person name="Wang F."/>
            <person name="Yang Y."/>
            <person name="An X."/>
            <person name="Dong Z."/>
            <person name="Zhang K."/>
            <person name="Zhang X."/>
            <person name="Luo M.C."/>
            <person name="Dvorak J."/>
            <person name="Tong Y."/>
            <person name="Wang J."/>
            <person name="Yang H."/>
            <person name="Li Z."/>
            <person name="Wang D."/>
            <person name="Zhang A."/>
            <person name="Wang J."/>
        </authorList>
    </citation>
    <scope>NUCLEOTIDE SEQUENCE</scope>
</reference>
<dbReference type="OMA" id="VGSSCAH"/>
<name>M7YUD7_TRIUA</name>